<feature type="domain" description="NADP-dependent oxidoreductase" evidence="1">
    <location>
        <begin position="12"/>
        <end position="294"/>
    </location>
</feature>
<name>A0ABT3KZY5_9CYAN</name>
<organism evidence="2 3">
    <name type="scientific">Spirulina subsalsa FACHB-351</name>
    <dbReference type="NCBI Taxonomy" id="234711"/>
    <lineage>
        <taxon>Bacteria</taxon>
        <taxon>Bacillati</taxon>
        <taxon>Cyanobacteriota</taxon>
        <taxon>Cyanophyceae</taxon>
        <taxon>Spirulinales</taxon>
        <taxon>Spirulinaceae</taxon>
        <taxon>Spirulina</taxon>
    </lineage>
</organism>
<dbReference type="Gene3D" id="3.20.20.100">
    <property type="entry name" value="NADP-dependent oxidoreductase domain"/>
    <property type="match status" value="1"/>
</dbReference>
<keyword evidence="3" id="KW-1185">Reference proteome</keyword>
<dbReference type="InterPro" id="IPR020471">
    <property type="entry name" value="AKR"/>
</dbReference>
<dbReference type="SUPFAM" id="SSF51430">
    <property type="entry name" value="NAD(P)-linked oxidoreductase"/>
    <property type="match status" value="1"/>
</dbReference>
<sequence length="314" mass="36032">MEQEKIADCFMVGCWQLDDRSWKALSELDVERTIDTYLAWGIKRFDTADIYGRSEKLLGKCLKGRSDCEIWTKAVFFGAVPTLQQIQYKIDSSLRNLQRDHLDCVQIHWHDPSLDFASTFEIFNQYLAKGKISQLGVTNFNTTMLKRALEYAPIKTHQVQYNLIDRRVETSIQALCLQHKIPLIPYGSLAGGFLSNKFLGVKIPPAEGEHCRGFYYNHMIAKHGGWSAVQELLQTMAEVGQKYEMTIAQVALNWLKQQPGVGTIILGLTENRQQIKTDLEALQKPLERLDIQKLSQRSQALFQQVGDVYSYERH</sequence>
<dbReference type="Proteomes" id="UP001526426">
    <property type="component" value="Unassembled WGS sequence"/>
</dbReference>
<comment type="caution">
    <text evidence="2">The sequence shown here is derived from an EMBL/GenBank/DDBJ whole genome shotgun (WGS) entry which is preliminary data.</text>
</comment>
<dbReference type="PRINTS" id="PR00069">
    <property type="entry name" value="ALDKETRDTASE"/>
</dbReference>
<proteinExistence type="predicted"/>
<evidence type="ECO:0000313" key="2">
    <source>
        <dbReference type="EMBL" id="MCW6034819.1"/>
    </source>
</evidence>
<dbReference type="Pfam" id="PF00248">
    <property type="entry name" value="Aldo_ket_red"/>
    <property type="match status" value="1"/>
</dbReference>
<dbReference type="EMBL" id="JAIHOM010000002">
    <property type="protein sequence ID" value="MCW6034819.1"/>
    <property type="molecule type" value="Genomic_DNA"/>
</dbReference>
<evidence type="ECO:0000313" key="3">
    <source>
        <dbReference type="Proteomes" id="UP001526426"/>
    </source>
</evidence>
<dbReference type="PANTHER" id="PTHR43147:SF2">
    <property type="entry name" value="NADP-DEPENDENT OXIDOREDUCTASE DOMAIN-CONTAINING PROTEIN"/>
    <property type="match status" value="1"/>
</dbReference>
<accession>A0ABT3KZY5</accession>
<dbReference type="InterPro" id="IPR036812">
    <property type="entry name" value="NAD(P)_OxRdtase_dom_sf"/>
</dbReference>
<gene>
    <name evidence="2" type="ORF">K4A83_00810</name>
</gene>
<evidence type="ECO:0000259" key="1">
    <source>
        <dbReference type="Pfam" id="PF00248"/>
    </source>
</evidence>
<dbReference type="InterPro" id="IPR023210">
    <property type="entry name" value="NADP_OxRdtase_dom"/>
</dbReference>
<protein>
    <submittedName>
        <fullName evidence="2">Aldo/keto reductase</fullName>
    </submittedName>
</protein>
<dbReference type="PANTHER" id="PTHR43147">
    <property type="entry name" value="PROTEIN TAS"/>
    <property type="match status" value="1"/>
</dbReference>
<reference evidence="2 3" key="1">
    <citation type="submission" date="2021-08" db="EMBL/GenBank/DDBJ databases">
        <title>Draft genome sequence of Spirulina subsalsa with high tolerance to salinity and hype-accumulation of phycocyanin.</title>
        <authorList>
            <person name="Pei H."/>
            <person name="Jiang L."/>
        </authorList>
    </citation>
    <scope>NUCLEOTIDE SEQUENCE [LARGE SCALE GENOMIC DNA]</scope>
    <source>
        <strain evidence="2 3">FACHB-351</strain>
    </source>
</reference>